<dbReference type="PANTHER" id="PTHR38110">
    <property type="entry name" value="CHROMOSOME 23, WHOLE GENOME SHOTGUN SEQUENCE"/>
    <property type="match status" value="1"/>
</dbReference>
<dbReference type="Pfam" id="PF13622">
    <property type="entry name" value="4HBT_3"/>
    <property type="match status" value="1"/>
</dbReference>
<dbReference type="Proteomes" id="UP000785200">
    <property type="component" value="Unassembled WGS sequence"/>
</dbReference>
<evidence type="ECO:0000313" key="4">
    <source>
        <dbReference type="Proteomes" id="UP000785200"/>
    </source>
</evidence>
<dbReference type="PANTHER" id="PTHR38110:SF4">
    <property type="entry name" value="THIOESTERASE-LIKE SUPERFAMILY-DOMAIN-CONTAINING PROTEIN"/>
    <property type="match status" value="1"/>
</dbReference>
<dbReference type="InterPro" id="IPR052389">
    <property type="entry name" value="Sec_Metab_Biosynth-Assoc"/>
</dbReference>
<proteinExistence type="predicted"/>
<dbReference type="SUPFAM" id="SSF54637">
    <property type="entry name" value="Thioesterase/thiol ester dehydrase-isomerase"/>
    <property type="match status" value="2"/>
</dbReference>
<dbReference type="InterPro" id="IPR049449">
    <property type="entry name" value="TesB_ACOT8-like_N"/>
</dbReference>
<dbReference type="AlphaFoldDB" id="A0A9P7B0R9"/>
<organism evidence="3 4">
    <name type="scientific">Hyphodiscus hymeniophilus</name>
    <dbReference type="NCBI Taxonomy" id="353542"/>
    <lineage>
        <taxon>Eukaryota</taxon>
        <taxon>Fungi</taxon>
        <taxon>Dikarya</taxon>
        <taxon>Ascomycota</taxon>
        <taxon>Pezizomycotina</taxon>
        <taxon>Leotiomycetes</taxon>
        <taxon>Helotiales</taxon>
        <taxon>Hyphodiscaceae</taxon>
        <taxon>Hyphodiscus</taxon>
    </lineage>
</organism>
<comment type="caution">
    <text evidence="3">The sequence shown here is derived from an EMBL/GenBank/DDBJ whole genome shotgun (WGS) entry which is preliminary data.</text>
</comment>
<evidence type="ECO:0008006" key="5">
    <source>
        <dbReference type="Google" id="ProtNLM"/>
    </source>
</evidence>
<feature type="domain" description="Acyl-CoA thioesterase-like N-terminal HotDog" evidence="1">
    <location>
        <begin position="34"/>
        <end position="111"/>
    </location>
</feature>
<accession>A0A9P7B0R9</accession>
<dbReference type="Pfam" id="PF20789">
    <property type="entry name" value="4HBT_3C"/>
    <property type="match status" value="1"/>
</dbReference>
<feature type="domain" description="Acyl-CoA thioesterase-like C-terminal" evidence="2">
    <location>
        <begin position="188"/>
        <end position="309"/>
    </location>
</feature>
<evidence type="ECO:0000259" key="1">
    <source>
        <dbReference type="Pfam" id="PF13622"/>
    </source>
</evidence>
<dbReference type="InterPro" id="IPR042171">
    <property type="entry name" value="Acyl-CoA_hotdog"/>
</dbReference>
<name>A0A9P7B0R9_9HELO</name>
<dbReference type="OrthoDB" id="2532955at2759"/>
<dbReference type="InterPro" id="IPR029069">
    <property type="entry name" value="HotDog_dom_sf"/>
</dbReference>
<protein>
    <recommendedName>
        <fullName evidence="5">Thioesterase-like superfamily-domain-containing protein</fullName>
    </recommendedName>
</protein>
<gene>
    <name evidence="3" type="ORF">D0Z07_0658</name>
</gene>
<dbReference type="InterPro" id="IPR049450">
    <property type="entry name" value="ACOT8-like_C"/>
</dbReference>
<dbReference type="CDD" id="cd03440">
    <property type="entry name" value="hot_dog"/>
    <property type="match status" value="1"/>
</dbReference>
<dbReference type="Gene3D" id="2.40.160.210">
    <property type="entry name" value="Acyl-CoA thioesterase, double hotdog domain"/>
    <property type="match status" value="1"/>
</dbReference>
<dbReference type="EMBL" id="VNKQ01000002">
    <property type="protein sequence ID" value="KAG0652497.1"/>
    <property type="molecule type" value="Genomic_DNA"/>
</dbReference>
<reference evidence="3" key="1">
    <citation type="submission" date="2019-07" db="EMBL/GenBank/DDBJ databases">
        <title>Hyphodiscus hymeniophilus genome sequencing and assembly.</title>
        <authorList>
            <person name="Kramer G."/>
            <person name="Nodwell J."/>
        </authorList>
    </citation>
    <scope>NUCLEOTIDE SEQUENCE</scope>
    <source>
        <strain evidence="3">ATCC 34498</strain>
    </source>
</reference>
<sequence length="324" mass="36005">MAIPSVKPRDTPFLEAVQVEPVTNSKSQFTADIPRDWCGTPAAHGGYLQALIFSTARAYFLTHHPARNQPDPISAHVQFLKQVWPGPVRLSVKPVNIGSRVSVIQIELSQSVSHSVSQNSKSHSQATDYITGVIAIVTQSNLATESGLSLPTVPTIPKSEIPDREKDCVDFIEDPFIKAAAPTSLKADIKVLPGGIDRTGSDHRGRSFRELWLKFADGTNWDVLSLGWLSDAFGGAPNNYAPDNIDYKLGIVYPTLSMVTEIKKDPRDAKWLFMRMRTHEIRNGRFDTEVTIVDEMGDLVCMSRHVSLILTRKTPEELKKIYKL</sequence>
<evidence type="ECO:0000313" key="3">
    <source>
        <dbReference type="EMBL" id="KAG0652497.1"/>
    </source>
</evidence>
<evidence type="ECO:0000259" key="2">
    <source>
        <dbReference type="Pfam" id="PF20789"/>
    </source>
</evidence>
<keyword evidence="4" id="KW-1185">Reference proteome</keyword>